<accession>A0A9P5YQ80</accession>
<dbReference type="Proteomes" id="UP000807469">
    <property type="component" value="Unassembled WGS sequence"/>
</dbReference>
<dbReference type="InterPro" id="IPR045249">
    <property type="entry name" value="HARBI1-like"/>
</dbReference>
<gene>
    <name evidence="2" type="ORF">BDN70DRAFT_819343</name>
</gene>
<dbReference type="AlphaFoldDB" id="A0A9P5YQ80"/>
<reference evidence="2" key="1">
    <citation type="submission" date="2020-11" db="EMBL/GenBank/DDBJ databases">
        <authorList>
            <consortium name="DOE Joint Genome Institute"/>
            <person name="Ahrendt S."/>
            <person name="Riley R."/>
            <person name="Andreopoulos W."/>
            <person name="Labutti K."/>
            <person name="Pangilinan J."/>
            <person name="Ruiz-Duenas F.J."/>
            <person name="Barrasa J.M."/>
            <person name="Sanchez-Garcia M."/>
            <person name="Camarero S."/>
            <person name="Miyauchi S."/>
            <person name="Serrano A."/>
            <person name="Linde D."/>
            <person name="Babiker R."/>
            <person name="Drula E."/>
            <person name="Ayuso-Fernandez I."/>
            <person name="Pacheco R."/>
            <person name="Padilla G."/>
            <person name="Ferreira P."/>
            <person name="Barriuso J."/>
            <person name="Kellner H."/>
            <person name="Castanera R."/>
            <person name="Alfaro M."/>
            <person name="Ramirez L."/>
            <person name="Pisabarro A.G."/>
            <person name="Kuo A."/>
            <person name="Tritt A."/>
            <person name="Lipzen A."/>
            <person name="He G."/>
            <person name="Yan M."/>
            <person name="Ng V."/>
            <person name="Cullen D."/>
            <person name="Martin F."/>
            <person name="Rosso M.-N."/>
            <person name="Henrissat B."/>
            <person name="Hibbett D."/>
            <person name="Martinez A.T."/>
            <person name="Grigoriev I.V."/>
        </authorList>
    </citation>
    <scope>NUCLEOTIDE SEQUENCE</scope>
    <source>
        <strain evidence="2">CIRM-BRFM 674</strain>
    </source>
</reference>
<keyword evidence="3" id="KW-1185">Reference proteome</keyword>
<protein>
    <recommendedName>
        <fullName evidence="4">DDE Tnp4 domain-containing protein</fullName>
    </recommendedName>
</protein>
<dbReference type="EMBL" id="MU155596">
    <property type="protein sequence ID" value="KAF9471961.1"/>
    <property type="molecule type" value="Genomic_DNA"/>
</dbReference>
<evidence type="ECO:0000313" key="3">
    <source>
        <dbReference type="Proteomes" id="UP000807469"/>
    </source>
</evidence>
<comment type="caution">
    <text evidence="2">The sequence shown here is derived from an EMBL/GenBank/DDBJ whole genome shotgun (WGS) entry which is preliminary data.</text>
</comment>
<proteinExistence type="predicted"/>
<sequence length="131" mass="14906">MQERFQRSGDTISKVFHRLLNCIVSPTFYNRYVKLPPNDHTPPEIRENPKLYPFFKSCRGALDGTHIDAFVPDEDSAAYRDRKGRLSTNVRTVQPERGVVGRSGKDTGGRRRNCGKHADTRRESGGMNGKR</sequence>
<dbReference type="OrthoDB" id="1681765at2759"/>
<name>A0A9P5YQ80_9AGAR</name>
<evidence type="ECO:0000256" key="1">
    <source>
        <dbReference type="SAM" id="MobiDB-lite"/>
    </source>
</evidence>
<organism evidence="2 3">
    <name type="scientific">Pholiota conissans</name>
    <dbReference type="NCBI Taxonomy" id="109636"/>
    <lineage>
        <taxon>Eukaryota</taxon>
        <taxon>Fungi</taxon>
        <taxon>Dikarya</taxon>
        <taxon>Basidiomycota</taxon>
        <taxon>Agaricomycotina</taxon>
        <taxon>Agaricomycetes</taxon>
        <taxon>Agaricomycetidae</taxon>
        <taxon>Agaricales</taxon>
        <taxon>Agaricineae</taxon>
        <taxon>Strophariaceae</taxon>
        <taxon>Pholiota</taxon>
    </lineage>
</organism>
<feature type="region of interest" description="Disordered" evidence="1">
    <location>
        <begin position="97"/>
        <end position="131"/>
    </location>
</feature>
<dbReference type="PANTHER" id="PTHR22930:SF259">
    <property type="entry name" value="OS08G0106900 PROTEIN"/>
    <property type="match status" value="1"/>
</dbReference>
<evidence type="ECO:0008006" key="4">
    <source>
        <dbReference type="Google" id="ProtNLM"/>
    </source>
</evidence>
<dbReference type="PANTHER" id="PTHR22930">
    <property type="match status" value="1"/>
</dbReference>
<evidence type="ECO:0000313" key="2">
    <source>
        <dbReference type="EMBL" id="KAF9471961.1"/>
    </source>
</evidence>